<keyword evidence="2" id="KW-0472">Membrane</keyword>
<dbReference type="EMBL" id="WPHG01000008">
    <property type="protein sequence ID" value="MVA99862.1"/>
    <property type="molecule type" value="Genomic_DNA"/>
</dbReference>
<evidence type="ECO:0000256" key="2">
    <source>
        <dbReference type="SAM" id="Phobius"/>
    </source>
</evidence>
<comment type="caution">
    <text evidence="4">The sequence shown here is derived from an EMBL/GenBank/DDBJ whole genome shotgun (WGS) entry which is preliminary data.</text>
</comment>
<keyword evidence="2" id="KW-0812">Transmembrane</keyword>
<sequence length="264" mass="27678">MTRSANSRRKSPVLAETLGGLATVVGATVARNPILVGGVTAFVVALGYVSANALWYQPYQHPRPLMQTRIMVKAQAPAPSRVLREEPVVAVLPPSPDVTASVPPPAVGDPVVRKVQATLARLDLYDGDVDGLSGPLTKQAIAAYQKTIGLEVDGEVSDALLRQIEGPQAEEKIAALPAPAPRPQPRQAASAEDRPAPGRLGDADIVKIQAGLRAFGHDGIDLDGIVGDQTSSAIREFQSLFGLPVTGQPDAQLLAKMTEIGLTN</sequence>
<dbReference type="InterPro" id="IPR002477">
    <property type="entry name" value="Peptidoglycan-bd-like"/>
</dbReference>
<feature type="domain" description="Peptidoglycan binding-like" evidence="3">
    <location>
        <begin position="110"/>
        <end position="163"/>
    </location>
</feature>
<reference evidence="4 5" key="1">
    <citation type="submission" date="2019-12" db="EMBL/GenBank/DDBJ databases">
        <title>Nitratireductor arenosus sp. nov., Isolated from sea sand, Jeju island, South Korea.</title>
        <authorList>
            <person name="Kim W."/>
        </authorList>
    </citation>
    <scope>NUCLEOTIDE SEQUENCE [LARGE SCALE GENOMIC DNA]</scope>
    <source>
        <strain evidence="4 5">CAU 1489</strain>
    </source>
</reference>
<keyword evidence="2" id="KW-1133">Transmembrane helix</keyword>
<gene>
    <name evidence="4" type="ORF">GN330_21650</name>
</gene>
<keyword evidence="5" id="KW-1185">Reference proteome</keyword>
<evidence type="ECO:0000256" key="1">
    <source>
        <dbReference type="SAM" id="MobiDB-lite"/>
    </source>
</evidence>
<accession>A0A844QJU6</accession>
<dbReference type="RefSeq" id="WP_156715493.1">
    <property type="nucleotide sequence ID" value="NZ_WPHG01000008.1"/>
</dbReference>
<dbReference type="InterPro" id="IPR036365">
    <property type="entry name" value="PGBD-like_sf"/>
</dbReference>
<evidence type="ECO:0000313" key="4">
    <source>
        <dbReference type="EMBL" id="MVA99862.1"/>
    </source>
</evidence>
<feature type="compositionally biased region" description="Basic and acidic residues" evidence="1">
    <location>
        <begin position="191"/>
        <end position="200"/>
    </location>
</feature>
<proteinExistence type="predicted"/>
<feature type="transmembrane region" description="Helical" evidence="2">
    <location>
        <begin position="36"/>
        <end position="56"/>
    </location>
</feature>
<organism evidence="4 5">
    <name type="scientific">Nitratireductor arenosus</name>
    <dbReference type="NCBI Taxonomy" id="2682096"/>
    <lineage>
        <taxon>Bacteria</taxon>
        <taxon>Pseudomonadati</taxon>
        <taxon>Pseudomonadota</taxon>
        <taxon>Alphaproteobacteria</taxon>
        <taxon>Hyphomicrobiales</taxon>
        <taxon>Phyllobacteriaceae</taxon>
        <taxon>Nitratireductor</taxon>
    </lineage>
</organism>
<dbReference type="AlphaFoldDB" id="A0A844QJU6"/>
<dbReference type="SUPFAM" id="SSF47090">
    <property type="entry name" value="PGBD-like"/>
    <property type="match status" value="2"/>
</dbReference>
<protein>
    <submittedName>
        <fullName evidence="4">Peptidoglycan-binding protein</fullName>
    </submittedName>
</protein>
<feature type="domain" description="Peptidoglycan binding-like" evidence="3">
    <location>
        <begin position="203"/>
        <end position="257"/>
    </location>
</feature>
<dbReference type="InterPro" id="IPR036366">
    <property type="entry name" value="PGBDSf"/>
</dbReference>
<name>A0A844QJU6_9HYPH</name>
<evidence type="ECO:0000259" key="3">
    <source>
        <dbReference type="Pfam" id="PF01471"/>
    </source>
</evidence>
<dbReference type="Proteomes" id="UP000463224">
    <property type="component" value="Unassembled WGS sequence"/>
</dbReference>
<dbReference type="Pfam" id="PF01471">
    <property type="entry name" value="PG_binding_1"/>
    <property type="match status" value="2"/>
</dbReference>
<dbReference type="Gene3D" id="1.10.101.10">
    <property type="entry name" value="PGBD-like superfamily/PGBD"/>
    <property type="match status" value="2"/>
</dbReference>
<evidence type="ECO:0000313" key="5">
    <source>
        <dbReference type="Proteomes" id="UP000463224"/>
    </source>
</evidence>
<feature type="region of interest" description="Disordered" evidence="1">
    <location>
        <begin position="177"/>
        <end position="200"/>
    </location>
</feature>